<name>A0A8S5Q5V7_9CAUD</name>
<proteinExistence type="predicted"/>
<organism evidence="1">
    <name type="scientific">Siphoviridae sp. cty1O100</name>
    <dbReference type="NCBI Taxonomy" id="2825743"/>
    <lineage>
        <taxon>Viruses</taxon>
        <taxon>Duplodnaviria</taxon>
        <taxon>Heunggongvirae</taxon>
        <taxon>Uroviricota</taxon>
        <taxon>Caudoviricetes</taxon>
    </lineage>
</organism>
<reference evidence="1" key="1">
    <citation type="journal article" date="2021" name="Proc. Natl. Acad. Sci. U.S.A.">
        <title>A Catalog of Tens of Thousands of Viruses from Human Metagenomes Reveals Hidden Associations with Chronic Diseases.</title>
        <authorList>
            <person name="Tisza M.J."/>
            <person name="Buck C.B."/>
        </authorList>
    </citation>
    <scope>NUCLEOTIDE SEQUENCE</scope>
    <source>
        <strain evidence="1">Cty1O100</strain>
    </source>
</reference>
<evidence type="ECO:0000313" key="1">
    <source>
        <dbReference type="EMBL" id="DAE13908.1"/>
    </source>
</evidence>
<sequence>MLHISKQMKTKKKMKLHNGLMLSLAIIVSFCGFLCKGDFAFQVSFPYASFIIEM</sequence>
<dbReference type="EMBL" id="BK015572">
    <property type="protein sequence ID" value="DAE13908.1"/>
    <property type="molecule type" value="Genomic_DNA"/>
</dbReference>
<accession>A0A8S5Q5V7</accession>
<protein>
    <submittedName>
        <fullName evidence="1">Uncharacterized protein</fullName>
    </submittedName>
</protein>